<name>X1PZJ5_9ZZZZ</name>
<reference evidence="1" key="1">
    <citation type="journal article" date="2014" name="Front. Microbiol.">
        <title>High frequency of phylogenetically diverse reductive dehalogenase-homologous genes in deep subseafloor sedimentary metagenomes.</title>
        <authorList>
            <person name="Kawai M."/>
            <person name="Futagami T."/>
            <person name="Toyoda A."/>
            <person name="Takaki Y."/>
            <person name="Nishi S."/>
            <person name="Hori S."/>
            <person name="Arai W."/>
            <person name="Tsubouchi T."/>
            <person name="Morono Y."/>
            <person name="Uchiyama I."/>
            <person name="Ito T."/>
            <person name="Fujiyama A."/>
            <person name="Inagaki F."/>
            <person name="Takami H."/>
        </authorList>
    </citation>
    <scope>NUCLEOTIDE SEQUENCE</scope>
    <source>
        <strain evidence="1">Expedition CK06-06</strain>
    </source>
</reference>
<gene>
    <name evidence="1" type="ORF">S06H3_43152</name>
</gene>
<organism evidence="1">
    <name type="scientific">marine sediment metagenome</name>
    <dbReference type="NCBI Taxonomy" id="412755"/>
    <lineage>
        <taxon>unclassified sequences</taxon>
        <taxon>metagenomes</taxon>
        <taxon>ecological metagenomes</taxon>
    </lineage>
</organism>
<feature type="non-terminal residue" evidence="1">
    <location>
        <position position="1"/>
    </location>
</feature>
<comment type="caution">
    <text evidence="1">The sequence shown here is derived from an EMBL/GenBank/DDBJ whole genome shotgun (WGS) entry which is preliminary data.</text>
</comment>
<sequence length="103" mass="11892">KVWAGFALFEQAAAVQRMPRHYRDLLEGSAGSVWLAVAQLAFQRLGGRATLDELYRELENARPTATRWWKEKLRQTVRRYNEIFQPLDRGTYALRSSQAAVPL</sequence>
<evidence type="ECO:0000313" key="1">
    <source>
        <dbReference type="EMBL" id="GAI44270.1"/>
    </source>
</evidence>
<protein>
    <submittedName>
        <fullName evidence="1">Uncharacterized protein</fullName>
    </submittedName>
</protein>
<accession>X1PZJ5</accession>
<dbReference type="EMBL" id="BARV01026737">
    <property type="protein sequence ID" value="GAI44270.1"/>
    <property type="molecule type" value="Genomic_DNA"/>
</dbReference>
<proteinExistence type="predicted"/>
<dbReference type="AlphaFoldDB" id="X1PZJ5"/>